<evidence type="ECO:0000256" key="3">
    <source>
        <dbReference type="ARBA" id="ARBA00004922"/>
    </source>
</evidence>
<evidence type="ECO:0000256" key="17">
    <source>
        <dbReference type="ARBA" id="ARBA00032175"/>
    </source>
</evidence>
<dbReference type="GO" id="GO:0015020">
    <property type="term" value="F:glucuronosyltransferase activity"/>
    <property type="evidence" value="ECO:0007669"/>
    <property type="project" value="InterPro"/>
</dbReference>
<evidence type="ECO:0000256" key="21">
    <source>
        <dbReference type="SAM" id="Phobius"/>
    </source>
</evidence>
<feature type="transmembrane region" description="Helical" evidence="21">
    <location>
        <begin position="12"/>
        <end position="36"/>
    </location>
</feature>
<evidence type="ECO:0000256" key="8">
    <source>
        <dbReference type="ARBA" id="ARBA00022692"/>
    </source>
</evidence>
<keyword evidence="11 21" id="KW-1133">Transmembrane helix</keyword>
<evidence type="ECO:0000256" key="13">
    <source>
        <dbReference type="ARBA" id="ARBA00023136"/>
    </source>
</evidence>
<evidence type="ECO:0000256" key="11">
    <source>
        <dbReference type="ARBA" id="ARBA00022989"/>
    </source>
</evidence>
<keyword evidence="9" id="KW-0479">Metal-binding</keyword>
<evidence type="ECO:0000256" key="20">
    <source>
        <dbReference type="ARBA" id="ARBA00047852"/>
    </source>
</evidence>
<evidence type="ECO:0000256" key="14">
    <source>
        <dbReference type="ARBA" id="ARBA00023180"/>
    </source>
</evidence>
<keyword evidence="14" id="KW-0325">Glycoprotein</keyword>
<sequence>MELLKECRMRSAPSFIWVLIILVVILFILQIIHVVIFSCLELKKSDLAQKAQRLSTPKINGKHLTYFRMDTSGSYQVYHSVLDGTTTKPPPRDSVTIVTHCSSHNLHYLPALVERWKGPISVAVFSSVDDFHVSFSAIHSFIECFPDILSYVQFHLVLPMDRMERIRSLNFTLRTEVPCNHLTGYLQQHLKTKNYALSEIPYPNNLLRNVARLGAKTNFILTVDVDILPNRGLYTKMLHFFNERNSDENLRQTAFVLPVFEVEESKFIPENKDQLTAAISSGTVRQFYVEACFRCQSPTDYNYWLTLESSISNLQVAYTVEYQSMWEPFVIIHKSAPLYDERFKQYGYNRVSHICELYMAGFTFAVLDSGFLVHQGFKKKGEFHTRKDDENAANRDLFREVQEQLQIKYPDARGICVPLEEV</sequence>
<evidence type="ECO:0000313" key="22">
    <source>
        <dbReference type="EMBL" id="KAJ8045910.1"/>
    </source>
</evidence>
<organism evidence="22 23">
    <name type="scientific">Holothuria leucospilota</name>
    <name type="common">Black long sea cucumber</name>
    <name type="synonym">Mertensiothuria leucospilota</name>
    <dbReference type="NCBI Taxonomy" id="206669"/>
    <lineage>
        <taxon>Eukaryota</taxon>
        <taxon>Metazoa</taxon>
        <taxon>Echinodermata</taxon>
        <taxon>Eleutherozoa</taxon>
        <taxon>Echinozoa</taxon>
        <taxon>Holothuroidea</taxon>
        <taxon>Aspidochirotacea</taxon>
        <taxon>Aspidochirotida</taxon>
        <taxon>Holothuriidae</taxon>
        <taxon>Holothuria</taxon>
    </lineage>
</organism>
<evidence type="ECO:0000256" key="9">
    <source>
        <dbReference type="ARBA" id="ARBA00022723"/>
    </source>
</evidence>
<dbReference type="AlphaFoldDB" id="A0A9Q1CJ76"/>
<keyword evidence="10" id="KW-0735">Signal-anchor</keyword>
<dbReference type="PANTHER" id="PTHR46420">
    <property type="entry name" value="BETA-1,4-GLUCURONYLTRANSFERASE 1"/>
    <property type="match status" value="1"/>
</dbReference>
<comment type="caution">
    <text evidence="22">The sequence shown here is derived from an EMBL/GenBank/DDBJ whole genome shotgun (WGS) entry which is preliminary data.</text>
</comment>
<evidence type="ECO:0000256" key="19">
    <source>
        <dbReference type="ARBA" id="ARBA00033291"/>
    </source>
</evidence>
<keyword evidence="15" id="KW-0464">Manganese</keyword>
<comment type="cofactor">
    <cofactor evidence="1">
        <name>Mn(2+)</name>
        <dbReference type="ChEBI" id="CHEBI:29035"/>
    </cofactor>
</comment>
<keyword evidence="23" id="KW-1185">Reference proteome</keyword>
<comment type="pathway">
    <text evidence="3">Protein modification; protein glycosylation.</text>
</comment>
<evidence type="ECO:0000256" key="4">
    <source>
        <dbReference type="ARBA" id="ARBA00008539"/>
    </source>
</evidence>
<accession>A0A9Q1CJ76</accession>
<keyword evidence="6" id="KW-0328">Glycosyltransferase</keyword>
<dbReference type="PANTHER" id="PTHR46420:SF1">
    <property type="entry name" value="BETA-1,4-GLUCURONYLTRANSFERASE 1"/>
    <property type="match status" value="1"/>
</dbReference>
<keyword evidence="8 21" id="KW-0812">Transmembrane</keyword>
<dbReference type="GO" id="GO:0046872">
    <property type="term" value="F:metal ion binding"/>
    <property type="evidence" value="ECO:0007669"/>
    <property type="project" value="UniProtKB-KW"/>
</dbReference>
<dbReference type="OrthoDB" id="9974378at2759"/>
<evidence type="ECO:0000256" key="15">
    <source>
        <dbReference type="ARBA" id="ARBA00023211"/>
    </source>
</evidence>
<evidence type="ECO:0000256" key="2">
    <source>
        <dbReference type="ARBA" id="ARBA00004323"/>
    </source>
</evidence>
<proteinExistence type="inferred from homology"/>
<evidence type="ECO:0000256" key="1">
    <source>
        <dbReference type="ARBA" id="ARBA00001936"/>
    </source>
</evidence>
<dbReference type="EMBL" id="JAIZAY010000003">
    <property type="protein sequence ID" value="KAJ8045910.1"/>
    <property type="molecule type" value="Genomic_DNA"/>
</dbReference>
<evidence type="ECO:0000256" key="5">
    <source>
        <dbReference type="ARBA" id="ARBA00017962"/>
    </source>
</evidence>
<comment type="similarity">
    <text evidence="4">Belongs to the glycosyltransferase 49 family.</text>
</comment>
<dbReference type="InterPro" id="IPR043189">
    <property type="entry name" value="B4GAT1"/>
</dbReference>
<evidence type="ECO:0000313" key="23">
    <source>
        <dbReference type="Proteomes" id="UP001152320"/>
    </source>
</evidence>
<dbReference type="GO" id="GO:0000139">
    <property type="term" value="C:Golgi membrane"/>
    <property type="evidence" value="ECO:0007669"/>
    <property type="project" value="UniProtKB-SubCell"/>
</dbReference>
<evidence type="ECO:0000256" key="10">
    <source>
        <dbReference type="ARBA" id="ARBA00022968"/>
    </source>
</evidence>
<protein>
    <recommendedName>
        <fullName evidence="5">Beta-1,4-glucuronyltransferase 1</fullName>
    </recommendedName>
    <alternativeName>
        <fullName evidence="16">I-beta-1,3-N-acetylglucosaminyltransferase</fullName>
    </alternativeName>
    <alternativeName>
        <fullName evidence="19">N-acetyllactosaminide beta-1,3-N-acetylglucosaminyltransferase</fullName>
    </alternativeName>
    <alternativeName>
        <fullName evidence="17">Poly-N-acetyllactosamine extension enzyme</fullName>
    </alternativeName>
    <alternativeName>
        <fullName evidence="18">UDP-GlcNAc:betaGal beta-1,3-N-acetylglucosaminyltransferase 1</fullName>
    </alternativeName>
</protein>
<evidence type="ECO:0000256" key="12">
    <source>
        <dbReference type="ARBA" id="ARBA00023034"/>
    </source>
</evidence>
<evidence type="ECO:0000256" key="6">
    <source>
        <dbReference type="ARBA" id="ARBA00022676"/>
    </source>
</evidence>
<evidence type="ECO:0000256" key="16">
    <source>
        <dbReference type="ARBA" id="ARBA00030723"/>
    </source>
</evidence>
<reference evidence="22" key="1">
    <citation type="submission" date="2021-10" db="EMBL/GenBank/DDBJ databases">
        <title>Tropical sea cucumber genome reveals ecological adaptation and Cuvierian tubules defense mechanism.</title>
        <authorList>
            <person name="Chen T."/>
        </authorList>
    </citation>
    <scope>NUCLEOTIDE SEQUENCE</scope>
    <source>
        <strain evidence="22">Nanhai2018</strain>
        <tissue evidence="22">Muscle</tissue>
    </source>
</reference>
<keyword evidence="7" id="KW-0808">Transferase</keyword>
<keyword evidence="12" id="KW-0333">Golgi apparatus</keyword>
<dbReference type="Pfam" id="PF13896">
    <property type="entry name" value="Glyco_transf_49"/>
    <property type="match status" value="1"/>
</dbReference>
<name>A0A9Q1CJ76_HOLLE</name>
<comment type="subcellular location">
    <subcellularLocation>
        <location evidence="2">Golgi apparatus membrane</location>
        <topology evidence="2">Single-pass type II membrane protein</topology>
    </subcellularLocation>
</comment>
<dbReference type="Proteomes" id="UP001152320">
    <property type="component" value="Chromosome 3"/>
</dbReference>
<dbReference type="GO" id="GO:0035269">
    <property type="term" value="P:protein O-linked glycosylation via mannose"/>
    <property type="evidence" value="ECO:0007669"/>
    <property type="project" value="TreeGrafter"/>
</dbReference>
<evidence type="ECO:0000256" key="7">
    <source>
        <dbReference type="ARBA" id="ARBA00022679"/>
    </source>
</evidence>
<comment type="catalytic activity">
    <reaction evidence="20">
        <text>3-O-[beta-D-Xyl-(1-&gt;4)-Rib-ol-P-Rib-ol-P-3-beta-D-GalNAc-(1-&gt;3)-beta-D-GlcNAc-(1-&gt;4)-(O-6-P-alpha-D-Man)]-Thr-[protein] + UDP-alpha-D-glucuronate = 3-O-[beta-D-GlcA-(1-&gt;3)-beta-D-Xyl-(1-&gt;4)-Rib-ol-P-Rib-ol-P-3-beta-D-GalNAc-(1-&gt;3)-beta-D-GlcNAc-(1-&gt;4)-(O-6-P-alpha-D-Man)]-Thr-[protein] + UDP + H(+)</text>
        <dbReference type="Rhea" id="RHEA:46860"/>
        <dbReference type="Rhea" id="RHEA-COMP:15023"/>
        <dbReference type="Rhea" id="RHEA-COMP:17482"/>
        <dbReference type="ChEBI" id="CHEBI:15378"/>
        <dbReference type="ChEBI" id="CHEBI:58052"/>
        <dbReference type="ChEBI" id="CHEBI:58223"/>
        <dbReference type="ChEBI" id="CHEBI:142405"/>
        <dbReference type="ChEBI" id="CHEBI:177336"/>
    </reaction>
</comment>
<keyword evidence="13 21" id="KW-0472">Membrane</keyword>
<evidence type="ECO:0000256" key="18">
    <source>
        <dbReference type="ARBA" id="ARBA00032181"/>
    </source>
</evidence>
<gene>
    <name evidence="22" type="ORF">HOLleu_09026</name>
</gene>